<name>A0A8R1HJF2_CAEJA</name>
<accession>A0A8R1HJF2</accession>
<feature type="transmembrane region" description="Helical" evidence="1">
    <location>
        <begin position="135"/>
        <end position="156"/>
    </location>
</feature>
<dbReference type="Pfam" id="PF10326">
    <property type="entry name" value="7TM_GPCR_Str"/>
    <property type="match status" value="1"/>
</dbReference>
<evidence type="ECO:0000256" key="1">
    <source>
        <dbReference type="SAM" id="Phobius"/>
    </source>
</evidence>
<keyword evidence="1" id="KW-1133">Transmembrane helix</keyword>
<dbReference type="GO" id="GO:0005886">
    <property type="term" value="C:plasma membrane"/>
    <property type="evidence" value="ECO:0007669"/>
    <property type="project" value="TreeGrafter"/>
</dbReference>
<dbReference type="GO" id="GO:0042048">
    <property type="term" value="P:olfactory behavior"/>
    <property type="evidence" value="ECO:0007669"/>
    <property type="project" value="TreeGrafter"/>
</dbReference>
<dbReference type="GO" id="GO:0038022">
    <property type="term" value="F:G protein-coupled olfactory receptor activity"/>
    <property type="evidence" value="ECO:0007669"/>
    <property type="project" value="TreeGrafter"/>
</dbReference>
<keyword evidence="3" id="KW-1185">Reference proteome</keyword>
<evidence type="ECO:0000313" key="2">
    <source>
        <dbReference type="EnsemblMetazoa" id="CJA03630b.1"/>
    </source>
</evidence>
<dbReference type="SUPFAM" id="SSF81321">
    <property type="entry name" value="Family A G protein-coupled receptor-like"/>
    <property type="match status" value="1"/>
</dbReference>
<keyword evidence="1" id="KW-0472">Membrane</keyword>
<proteinExistence type="predicted"/>
<dbReference type="InterPro" id="IPR019428">
    <property type="entry name" value="7TM_GPCR_serpentine_rcpt_Str"/>
</dbReference>
<reference evidence="2" key="2">
    <citation type="submission" date="2022-06" db="UniProtKB">
        <authorList>
            <consortium name="EnsemblMetazoa"/>
        </authorList>
    </citation>
    <scope>IDENTIFICATION</scope>
    <source>
        <strain evidence="2">DF5081</strain>
    </source>
</reference>
<organism evidence="2 3">
    <name type="scientific">Caenorhabditis japonica</name>
    <dbReference type="NCBI Taxonomy" id="281687"/>
    <lineage>
        <taxon>Eukaryota</taxon>
        <taxon>Metazoa</taxon>
        <taxon>Ecdysozoa</taxon>
        <taxon>Nematoda</taxon>
        <taxon>Chromadorea</taxon>
        <taxon>Rhabditida</taxon>
        <taxon>Rhabditina</taxon>
        <taxon>Rhabditomorpha</taxon>
        <taxon>Rhabditoidea</taxon>
        <taxon>Rhabditidae</taxon>
        <taxon>Peloderinae</taxon>
        <taxon>Caenorhabditis</taxon>
    </lineage>
</organism>
<dbReference type="AlphaFoldDB" id="A0A8R1HJF2"/>
<dbReference type="Proteomes" id="UP000005237">
    <property type="component" value="Unassembled WGS sequence"/>
</dbReference>
<evidence type="ECO:0000313" key="3">
    <source>
        <dbReference type="Proteomes" id="UP000005237"/>
    </source>
</evidence>
<reference evidence="3" key="1">
    <citation type="submission" date="2010-08" db="EMBL/GenBank/DDBJ databases">
        <authorList>
            <consortium name="Caenorhabditis japonica Sequencing Consortium"/>
            <person name="Wilson R.K."/>
        </authorList>
    </citation>
    <scope>NUCLEOTIDE SEQUENCE [LARGE SCALE GENOMIC DNA]</scope>
    <source>
        <strain evidence="3">DF5081</strain>
    </source>
</reference>
<sequence>MKSMHTIQRVAAAVAIFNNVLWIVLIKFKSHQRLGNYKYFMIYISIFEILYAAFDALTVPVIVIVIEIYSKGSTYLVVIQADQSSLPQSLILFAAVMFCGFFGISMAIFAIHFIYRYLVVSKSQIVAKFDRQVVISLLAFPIFFGALWLWITYFFMKPFKEANEFL</sequence>
<feature type="transmembrane region" description="Helical" evidence="1">
    <location>
        <begin position="40"/>
        <end position="70"/>
    </location>
</feature>
<dbReference type="PANTHER" id="PTHR22943:SF245">
    <property type="entry name" value="SEVEN TM RECEPTOR"/>
    <property type="match status" value="1"/>
</dbReference>
<protein>
    <submittedName>
        <fullName evidence="2">Uncharacterized protein</fullName>
    </submittedName>
</protein>
<keyword evidence="1" id="KW-0812">Transmembrane</keyword>
<dbReference type="EnsemblMetazoa" id="CJA03630b.1">
    <property type="protein sequence ID" value="CJA03630b.1"/>
    <property type="gene ID" value="WBGene00122834"/>
</dbReference>
<feature type="transmembrane region" description="Helical" evidence="1">
    <location>
        <begin position="90"/>
        <end position="115"/>
    </location>
</feature>
<dbReference type="PANTHER" id="PTHR22943">
    <property type="entry name" value="7-TRANSMEMBRANE DOMAIN RECEPTOR C.ELEGANS"/>
    <property type="match status" value="1"/>
</dbReference>
<feature type="transmembrane region" description="Helical" evidence="1">
    <location>
        <begin position="6"/>
        <end position="28"/>
    </location>
</feature>